<gene>
    <name evidence="1" type="ORF">SDC9_188309</name>
</gene>
<accession>A0A645HPK2</accession>
<evidence type="ECO:0000313" key="1">
    <source>
        <dbReference type="EMBL" id="MPN40770.1"/>
    </source>
</evidence>
<name>A0A645HPK2_9ZZZZ</name>
<dbReference type="AlphaFoldDB" id="A0A645HPK2"/>
<organism evidence="1">
    <name type="scientific">bioreactor metagenome</name>
    <dbReference type="NCBI Taxonomy" id="1076179"/>
    <lineage>
        <taxon>unclassified sequences</taxon>
        <taxon>metagenomes</taxon>
        <taxon>ecological metagenomes</taxon>
    </lineage>
</organism>
<sequence length="44" mass="5296">MKDQLTQLDREIVESYPEEYRPMTESNLEVTETELEMFILSLIM</sequence>
<dbReference type="EMBL" id="VSSQ01097387">
    <property type="protein sequence ID" value="MPN40770.1"/>
    <property type="molecule type" value="Genomic_DNA"/>
</dbReference>
<comment type="caution">
    <text evidence="1">The sequence shown here is derived from an EMBL/GenBank/DDBJ whole genome shotgun (WGS) entry which is preliminary data.</text>
</comment>
<protein>
    <submittedName>
        <fullName evidence="1">Uncharacterized protein</fullName>
    </submittedName>
</protein>
<reference evidence="1" key="1">
    <citation type="submission" date="2019-08" db="EMBL/GenBank/DDBJ databases">
        <authorList>
            <person name="Kucharzyk K."/>
            <person name="Murdoch R.W."/>
            <person name="Higgins S."/>
            <person name="Loffler F."/>
        </authorList>
    </citation>
    <scope>NUCLEOTIDE SEQUENCE</scope>
</reference>
<proteinExistence type="predicted"/>